<dbReference type="AlphaFoldDB" id="A0A926DTS8"/>
<organism evidence="2 3">
    <name type="scientific">Bianquea renquensis</name>
    <dbReference type="NCBI Taxonomy" id="2763661"/>
    <lineage>
        <taxon>Bacteria</taxon>
        <taxon>Bacillati</taxon>
        <taxon>Bacillota</taxon>
        <taxon>Clostridia</taxon>
        <taxon>Eubacteriales</taxon>
        <taxon>Bianqueaceae</taxon>
        <taxon>Bianquea</taxon>
    </lineage>
</organism>
<reference evidence="2" key="1">
    <citation type="submission" date="2020-08" db="EMBL/GenBank/DDBJ databases">
        <title>Genome public.</title>
        <authorList>
            <person name="Liu C."/>
            <person name="Sun Q."/>
        </authorList>
    </citation>
    <scope>NUCLEOTIDE SEQUENCE</scope>
    <source>
        <strain evidence="2">NSJ-32</strain>
    </source>
</reference>
<dbReference type="PANTHER" id="PTHR40061:SF1">
    <property type="entry name" value="SPORULATION PROTEIN YLMC-RELATED"/>
    <property type="match status" value="1"/>
</dbReference>
<dbReference type="Proteomes" id="UP000657006">
    <property type="component" value="Unassembled WGS sequence"/>
</dbReference>
<evidence type="ECO:0000313" key="3">
    <source>
        <dbReference type="Proteomes" id="UP000657006"/>
    </source>
</evidence>
<name>A0A926DTS8_9FIRM</name>
<gene>
    <name evidence="2" type="ORF">H8730_09640</name>
</gene>
<dbReference type="Gene3D" id="2.30.30.240">
    <property type="entry name" value="PRC-barrel domain"/>
    <property type="match status" value="1"/>
</dbReference>
<sequence length="87" mass="9905">MVRIYDMKQKEVVNIRDGCRLGFICDIEVDLTDGMIKNIIVPGQGKLFGILGREMEYVIAWCQICKIGADIILVDIDTNKCLKECCY</sequence>
<feature type="domain" description="PRC-barrel" evidence="1">
    <location>
        <begin position="2"/>
        <end position="77"/>
    </location>
</feature>
<dbReference type="InterPro" id="IPR011033">
    <property type="entry name" value="PRC_barrel-like_sf"/>
</dbReference>
<dbReference type="RefSeq" id="WP_177715241.1">
    <property type="nucleotide sequence ID" value="NZ_JACRSQ010000013.1"/>
</dbReference>
<dbReference type="NCBIfam" id="TIGR02888">
    <property type="entry name" value="spore_YlmC_YmxH"/>
    <property type="match status" value="1"/>
</dbReference>
<keyword evidence="3" id="KW-1185">Reference proteome</keyword>
<evidence type="ECO:0000259" key="1">
    <source>
        <dbReference type="Pfam" id="PF05239"/>
    </source>
</evidence>
<proteinExistence type="predicted"/>
<dbReference type="InterPro" id="IPR027275">
    <property type="entry name" value="PRC-brl_dom"/>
</dbReference>
<accession>A0A926DTS8</accession>
<evidence type="ECO:0000313" key="2">
    <source>
        <dbReference type="EMBL" id="MBC8543808.1"/>
    </source>
</evidence>
<dbReference type="InterPro" id="IPR014238">
    <property type="entry name" value="Spore_YlmC/YmxH"/>
</dbReference>
<dbReference type="EMBL" id="JACRSQ010000013">
    <property type="protein sequence ID" value="MBC8543808.1"/>
    <property type="molecule type" value="Genomic_DNA"/>
</dbReference>
<dbReference type="PANTHER" id="PTHR40061">
    <property type="entry name" value="SPORULATION PROTEIN YLMC-RELATED"/>
    <property type="match status" value="1"/>
</dbReference>
<dbReference type="SUPFAM" id="SSF50346">
    <property type="entry name" value="PRC-barrel domain"/>
    <property type="match status" value="1"/>
</dbReference>
<dbReference type="Pfam" id="PF05239">
    <property type="entry name" value="PRC"/>
    <property type="match status" value="1"/>
</dbReference>
<protein>
    <submittedName>
        <fullName evidence="2">YlmC/YmxH family sporulation protein</fullName>
    </submittedName>
</protein>
<comment type="caution">
    <text evidence="2">The sequence shown here is derived from an EMBL/GenBank/DDBJ whole genome shotgun (WGS) entry which is preliminary data.</text>
</comment>